<evidence type="ECO:0000256" key="2">
    <source>
        <dbReference type="ARBA" id="ARBA00001946"/>
    </source>
</evidence>
<dbReference type="CTD" id="377841"/>
<keyword evidence="10 22" id="KW-0378">Hydrolase</keyword>
<dbReference type="OrthoDB" id="6372431at2759"/>
<keyword evidence="15" id="KW-0472">Membrane</keyword>
<keyword evidence="16" id="KW-1015">Disulfide bond</keyword>
<evidence type="ECO:0000256" key="15">
    <source>
        <dbReference type="ARBA" id="ARBA00023136"/>
    </source>
</evidence>
<dbReference type="GO" id="GO:0004382">
    <property type="term" value="F:GDP phosphatase activity"/>
    <property type="evidence" value="ECO:0007669"/>
    <property type="project" value="TreeGrafter"/>
</dbReference>
<evidence type="ECO:0000256" key="3">
    <source>
        <dbReference type="ARBA" id="ARBA00004651"/>
    </source>
</evidence>
<evidence type="ECO:0000256" key="5">
    <source>
        <dbReference type="ARBA" id="ARBA00012148"/>
    </source>
</evidence>
<keyword evidence="7" id="KW-0812">Transmembrane</keyword>
<dbReference type="InterPro" id="IPR000407">
    <property type="entry name" value="GDA1_CD39_NTPase"/>
</dbReference>
<sequence>MGLTWKERVFTALLGAAAVSGLTTLILFLVEATNVLLPADTKFGIVFDAGSSHTSLFVYQWLANKENDTGVVSQALACQAKGPGISSYASDPAQAGESLQGCLEEALALIPKAKHQQTPMFLGATAGMRLLSQKNSSQAEDVFAAVNRVLSRSPVDFWGAELLAGQDEGALGWVTINYVLGLLVKYSFSGEWIRPLEGTLVGALDMGGASTQITFVPGGPILDKTTQATFRLYGTEHSVYTHSYLCFGRDQMLNRLLAGLVQSSPGLLVRHPCYHSGYRGTLALAALYGSPCVQAAAPRDLGQNLTVEGTGNPGACVAAIRGLFNFSSCDGRGDCAFDGVYQPPVRGHFYAFSNFYHTFHFLNLTSRPPLATANATVWEFCQRPWKLVGGCGPPAPQPGPSSPGCRLHQAGTPSRAVRPGRWGAPGRRLRVTSPRGTSRGDPGGEASRGSWPPGPPGGGELARAGPPAARLLCLRPVRPHAPAGGLRVQPGDLGRHRVPQAGRWHRHRLDARLHAEPDQLDPSRGARPVAGTELWRLGGRSRLFGADPHGHSRGHCGAALAPGLGRLPAGAGRQRPELAGAFLNPDPQGLPCGLWPHGHMAPLCPWGHSGHGGCAVAPTVAFRSQRPSVFPMLHEGWAIATPAALRAV</sequence>
<keyword evidence="12 21" id="KW-0067">ATP-binding</keyword>
<dbReference type="GO" id="GO:0004050">
    <property type="term" value="F:apyrase activity"/>
    <property type="evidence" value="ECO:0007669"/>
    <property type="project" value="UniProtKB-EC"/>
</dbReference>
<evidence type="ECO:0000256" key="8">
    <source>
        <dbReference type="ARBA" id="ARBA00022723"/>
    </source>
</evidence>
<evidence type="ECO:0000256" key="22">
    <source>
        <dbReference type="RuleBase" id="RU003833"/>
    </source>
</evidence>
<evidence type="ECO:0000256" key="18">
    <source>
        <dbReference type="ARBA" id="ARBA00039598"/>
    </source>
</evidence>
<keyword evidence="13" id="KW-0460">Magnesium</keyword>
<protein>
    <recommendedName>
        <fullName evidence="18">Ectonucleoside triphosphate diphosphohydrolase 8</fullName>
        <ecNumber evidence="5">3.6.1.5</ecNumber>
    </recommendedName>
</protein>
<dbReference type="RefSeq" id="XP_036710635.1">
    <property type="nucleotide sequence ID" value="XM_036854740.1"/>
</dbReference>
<evidence type="ECO:0000256" key="20">
    <source>
        <dbReference type="PIRSR" id="PIRSR600407-1"/>
    </source>
</evidence>
<evidence type="ECO:0000256" key="17">
    <source>
        <dbReference type="ARBA" id="ARBA00023180"/>
    </source>
</evidence>
<dbReference type="GO" id="GO:0045134">
    <property type="term" value="F:UDP phosphatase activity"/>
    <property type="evidence" value="ECO:0007669"/>
    <property type="project" value="TreeGrafter"/>
</dbReference>
<dbReference type="KEGG" id="bmus:118896646"/>
<comment type="catalytic activity">
    <reaction evidence="19">
        <text>a ribonucleoside 5'-triphosphate + 2 H2O = a ribonucleoside 5'-phosphate + 2 phosphate + 2 H(+)</text>
        <dbReference type="Rhea" id="RHEA:36795"/>
        <dbReference type="ChEBI" id="CHEBI:15377"/>
        <dbReference type="ChEBI" id="CHEBI:15378"/>
        <dbReference type="ChEBI" id="CHEBI:43474"/>
        <dbReference type="ChEBI" id="CHEBI:58043"/>
        <dbReference type="ChEBI" id="CHEBI:61557"/>
        <dbReference type="EC" id="3.6.1.5"/>
    </reaction>
</comment>
<dbReference type="FunFam" id="3.30.420.40:FF:000068">
    <property type="entry name" value="Ectonucleoside triphosphate diphosphohydrolase 1"/>
    <property type="match status" value="1"/>
</dbReference>
<dbReference type="PANTHER" id="PTHR11782:SF31">
    <property type="entry name" value="ECTONUCLEOSIDE TRIPHOSPHATE DIPHOSPHOHYDROLASE 8"/>
    <property type="match status" value="1"/>
</dbReference>
<name>A0A8B8XT26_BALMU</name>
<dbReference type="Gene3D" id="3.30.420.40">
    <property type="match status" value="1"/>
</dbReference>
<dbReference type="GeneID" id="118896646"/>
<evidence type="ECO:0000256" key="19">
    <source>
        <dbReference type="ARBA" id="ARBA00049175"/>
    </source>
</evidence>
<keyword evidence="24" id="KW-1185">Reference proteome</keyword>
<comment type="cofactor">
    <cofactor evidence="1">
        <name>Ca(2+)</name>
        <dbReference type="ChEBI" id="CHEBI:29108"/>
    </cofactor>
</comment>
<feature type="region of interest" description="Disordered" evidence="23">
    <location>
        <begin position="392"/>
        <end position="464"/>
    </location>
</feature>
<comment type="subcellular location">
    <subcellularLocation>
        <location evidence="3">Cell membrane</location>
        <topology evidence="3">Multi-pass membrane protein</topology>
    </subcellularLocation>
</comment>
<evidence type="ECO:0000256" key="23">
    <source>
        <dbReference type="SAM" id="MobiDB-lite"/>
    </source>
</evidence>
<evidence type="ECO:0000256" key="12">
    <source>
        <dbReference type="ARBA" id="ARBA00022840"/>
    </source>
</evidence>
<dbReference type="Gene3D" id="3.30.420.150">
    <property type="entry name" value="Exopolyphosphatase. Domain 2"/>
    <property type="match status" value="1"/>
</dbReference>
<evidence type="ECO:0000256" key="21">
    <source>
        <dbReference type="PIRSR" id="PIRSR600407-2"/>
    </source>
</evidence>
<evidence type="ECO:0000313" key="25">
    <source>
        <dbReference type="RefSeq" id="XP_036710635.1"/>
    </source>
</evidence>
<evidence type="ECO:0000256" key="16">
    <source>
        <dbReference type="ARBA" id="ARBA00023157"/>
    </source>
</evidence>
<keyword evidence="11" id="KW-0106">Calcium</keyword>
<keyword evidence="9 21" id="KW-0547">Nucleotide-binding</keyword>
<keyword evidence="14" id="KW-1133">Transmembrane helix</keyword>
<dbReference type="PROSITE" id="PS01238">
    <property type="entry name" value="GDA1_CD39_NTPASE"/>
    <property type="match status" value="1"/>
</dbReference>
<evidence type="ECO:0000256" key="14">
    <source>
        <dbReference type="ARBA" id="ARBA00022989"/>
    </source>
</evidence>
<evidence type="ECO:0000256" key="11">
    <source>
        <dbReference type="ARBA" id="ARBA00022837"/>
    </source>
</evidence>
<dbReference type="GO" id="GO:0005524">
    <property type="term" value="F:ATP binding"/>
    <property type="evidence" value="ECO:0007669"/>
    <property type="project" value="UniProtKB-KW"/>
</dbReference>
<keyword evidence="6" id="KW-1003">Cell membrane</keyword>
<evidence type="ECO:0000256" key="6">
    <source>
        <dbReference type="ARBA" id="ARBA00022475"/>
    </source>
</evidence>
<proteinExistence type="inferred from homology"/>
<dbReference type="GO" id="GO:0005886">
    <property type="term" value="C:plasma membrane"/>
    <property type="evidence" value="ECO:0007669"/>
    <property type="project" value="UniProtKB-SubCell"/>
</dbReference>
<dbReference type="PANTHER" id="PTHR11782">
    <property type="entry name" value="ADENOSINE/GUANOSINE DIPHOSPHATASE"/>
    <property type="match status" value="1"/>
</dbReference>
<keyword evidence="8" id="KW-0479">Metal-binding</keyword>
<organism evidence="24 25">
    <name type="scientific">Balaenoptera musculus</name>
    <name type="common">Blue whale</name>
    <dbReference type="NCBI Taxonomy" id="9771"/>
    <lineage>
        <taxon>Eukaryota</taxon>
        <taxon>Metazoa</taxon>
        <taxon>Chordata</taxon>
        <taxon>Craniata</taxon>
        <taxon>Vertebrata</taxon>
        <taxon>Euteleostomi</taxon>
        <taxon>Mammalia</taxon>
        <taxon>Eutheria</taxon>
        <taxon>Laurasiatheria</taxon>
        <taxon>Artiodactyla</taxon>
        <taxon>Whippomorpha</taxon>
        <taxon>Cetacea</taxon>
        <taxon>Mysticeti</taxon>
        <taxon>Balaenopteridae</taxon>
        <taxon>Balaenoptera</taxon>
    </lineage>
</organism>
<evidence type="ECO:0000256" key="9">
    <source>
        <dbReference type="ARBA" id="ARBA00022741"/>
    </source>
</evidence>
<evidence type="ECO:0000256" key="7">
    <source>
        <dbReference type="ARBA" id="ARBA00022692"/>
    </source>
</evidence>
<feature type="active site" description="Proton acceptor" evidence="20">
    <location>
        <position position="168"/>
    </location>
</feature>
<dbReference type="GO" id="GO:0017111">
    <property type="term" value="F:ribonucleoside triphosphate phosphatase activity"/>
    <property type="evidence" value="ECO:0007669"/>
    <property type="project" value="TreeGrafter"/>
</dbReference>
<dbReference type="GO" id="GO:0009134">
    <property type="term" value="P:nucleoside diphosphate catabolic process"/>
    <property type="evidence" value="ECO:0007669"/>
    <property type="project" value="TreeGrafter"/>
</dbReference>
<evidence type="ECO:0000256" key="10">
    <source>
        <dbReference type="ARBA" id="ARBA00022801"/>
    </source>
</evidence>
<dbReference type="GO" id="GO:0046872">
    <property type="term" value="F:metal ion binding"/>
    <property type="evidence" value="ECO:0007669"/>
    <property type="project" value="UniProtKB-KW"/>
</dbReference>
<comment type="similarity">
    <text evidence="4 22">Belongs to the GDA1/CD39 NTPase family.</text>
</comment>
<gene>
    <name evidence="25" type="primary">ENTPD8</name>
</gene>
<dbReference type="AlphaFoldDB" id="A0A8B8XT26"/>
<reference evidence="25" key="1">
    <citation type="submission" date="2025-08" db="UniProtKB">
        <authorList>
            <consortium name="RefSeq"/>
        </authorList>
    </citation>
    <scope>IDENTIFICATION</scope>
    <source>
        <tissue evidence="25">Epidermis and Blubber</tissue>
    </source>
</reference>
<evidence type="ECO:0000256" key="13">
    <source>
        <dbReference type="ARBA" id="ARBA00022842"/>
    </source>
</evidence>
<dbReference type="Proteomes" id="UP000694857">
    <property type="component" value="Chromosome 6"/>
</dbReference>
<feature type="binding site" evidence="21">
    <location>
        <begin position="208"/>
        <end position="212"/>
    </location>
    <ligand>
        <name>ATP</name>
        <dbReference type="ChEBI" id="CHEBI:30616"/>
    </ligand>
</feature>
<keyword evidence="17" id="KW-0325">Glycoprotein</keyword>
<evidence type="ECO:0000256" key="1">
    <source>
        <dbReference type="ARBA" id="ARBA00001913"/>
    </source>
</evidence>
<evidence type="ECO:0000256" key="4">
    <source>
        <dbReference type="ARBA" id="ARBA00009283"/>
    </source>
</evidence>
<dbReference type="Pfam" id="PF01150">
    <property type="entry name" value="GDA1_CD39"/>
    <property type="match status" value="1"/>
</dbReference>
<accession>A0A8B8XT26</accession>
<comment type="cofactor">
    <cofactor evidence="2">
        <name>Mg(2+)</name>
        <dbReference type="ChEBI" id="CHEBI:18420"/>
    </cofactor>
</comment>
<dbReference type="EC" id="3.6.1.5" evidence="5"/>
<evidence type="ECO:0000313" key="24">
    <source>
        <dbReference type="Proteomes" id="UP000694857"/>
    </source>
</evidence>